<dbReference type="OrthoDB" id="5391496at2759"/>
<dbReference type="eggNOG" id="ENOG502SDG8">
    <property type="taxonomic scope" value="Eukaryota"/>
</dbReference>
<proteinExistence type="predicted"/>
<protein>
    <submittedName>
        <fullName evidence="1">Uncharacterized protein</fullName>
    </submittedName>
</protein>
<reference evidence="1 2" key="1">
    <citation type="journal article" date="2011" name="PLoS Genet.">
        <title>Comparative genomic analysis of human fungal pathogens causing paracoccidioidomycosis.</title>
        <authorList>
            <person name="Desjardins C.A."/>
            <person name="Champion M.D."/>
            <person name="Holder J.W."/>
            <person name="Muszewska A."/>
            <person name="Goldberg J."/>
            <person name="Bailao A.M."/>
            <person name="Brigido M.M."/>
            <person name="Ferreira M.E."/>
            <person name="Garcia A.M."/>
            <person name="Grynberg M."/>
            <person name="Gujja S."/>
            <person name="Heiman D.I."/>
            <person name="Henn M.R."/>
            <person name="Kodira C.D."/>
            <person name="Leon-Narvaez H."/>
            <person name="Longo L.V."/>
            <person name="Ma L.J."/>
            <person name="Malavazi I."/>
            <person name="Matsuo A.L."/>
            <person name="Morais F.V."/>
            <person name="Pereira M."/>
            <person name="Rodriguez-Brito S."/>
            <person name="Sakthikumar S."/>
            <person name="Salem-Izacc S.M."/>
            <person name="Sykes S.M."/>
            <person name="Teixeira M.M."/>
            <person name="Vallejo M.C."/>
            <person name="Walter M.E."/>
            <person name="Yandava C."/>
            <person name="Young S."/>
            <person name="Zeng Q."/>
            <person name="Zucker J."/>
            <person name="Felipe M.S."/>
            <person name="Goldman G.H."/>
            <person name="Haas B.J."/>
            <person name="McEwen J.G."/>
            <person name="Nino-Vega G."/>
            <person name="Puccia R."/>
            <person name="San-Blas G."/>
            <person name="Soares C.M."/>
            <person name="Birren B.W."/>
            <person name="Cuomo C.A."/>
        </authorList>
    </citation>
    <scope>NUCLEOTIDE SEQUENCE [LARGE SCALE GENOMIC DNA]</scope>
    <source>
        <strain evidence="1 2">Pb18</strain>
    </source>
</reference>
<evidence type="ECO:0000313" key="1">
    <source>
        <dbReference type="EMBL" id="EEH49432.1"/>
    </source>
</evidence>
<accession>C1GE25</accession>
<dbReference type="OMA" id="DTHLIVC"/>
<dbReference type="VEuPathDB" id="FungiDB:PADG_05511"/>
<dbReference type="AlphaFoldDB" id="C1GE25"/>
<dbReference type="HOGENOM" id="CLU_071085_2_0_1"/>
<organism evidence="1 2">
    <name type="scientific">Paracoccidioides brasiliensis (strain Pb18)</name>
    <dbReference type="NCBI Taxonomy" id="502780"/>
    <lineage>
        <taxon>Eukaryota</taxon>
        <taxon>Fungi</taxon>
        <taxon>Dikarya</taxon>
        <taxon>Ascomycota</taxon>
        <taxon>Pezizomycotina</taxon>
        <taxon>Eurotiomycetes</taxon>
        <taxon>Eurotiomycetidae</taxon>
        <taxon>Onygenales</taxon>
        <taxon>Ajellomycetaceae</taxon>
        <taxon>Paracoccidioides</taxon>
    </lineage>
</organism>
<dbReference type="Proteomes" id="UP000001628">
    <property type="component" value="Unassembled WGS sequence"/>
</dbReference>
<evidence type="ECO:0000313" key="2">
    <source>
        <dbReference type="Proteomes" id="UP000001628"/>
    </source>
</evidence>
<dbReference type="RefSeq" id="XP_010761035.1">
    <property type="nucleotide sequence ID" value="XM_010762733.1"/>
</dbReference>
<sequence>MVFNPNPTIQSFETAVEFVEYLLYKDASATTLIVCSTRDVFIHQLCASTAAPTSGTQQHPDAFSQGDHEGNRSHFLSSPGLYKTIGAIAASQRITLEFCPSLEHFRAYLSTFSSRRPGSSSKHADALRNQSMPALAVLGLVALHYDTREFSAQGIAQSLALTVEIAARENVNLTLCESTVVGQEDSSGSRLWNVDVPLLSGQTRATGTGTGGESAHAGRTVKVKQVAKRWFDFV</sequence>
<dbReference type="KEGG" id="pbn:PADG_05511"/>
<gene>
    <name evidence="1" type="ORF">PADG_05511</name>
</gene>
<dbReference type="EMBL" id="KN275962">
    <property type="protein sequence ID" value="EEH49432.1"/>
    <property type="molecule type" value="Genomic_DNA"/>
</dbReference>
<name>C1GE25_PARBD</name>
<keyword evidence="2" id="KW-1185">Reference proteome</keyword>
<dbReference type="InParanoid" id="C1GE25"/>
<dbReference type="GeneID" id="22584429"/>